<reference evidence="3" key="1">
    <citation type="submission" date="2022-10" db="EMBL/GenBank/DDBJ databases">
        <title>Streptomyces beihaiensis sp. nov., a chitin degrading actinobacterium, isolated from shrimp pond soil.</title>
        <authorList>
            <person name="Xie J."/>
            <person name="Shen N."/>
        </authorList>
    </citation>
    <scope>NUCLEOTIDE SEQUENCE</scope>
    <source>
        <strain evidence="3">GXMU-J5</strain>
    </source>
</reference>
<evidence type="ECO:0000313" key="3">
    <source>
        <dbReference type="EMBL" id="MCX3062291.1"/>
    </source>
</evidence>
<feature type="signal peptide" evidence="1">
    <location>
        <begin position="1"/>
        <end position="43"/>
    </location>
</feature>
<dbReference type="InterPro" id="IPR017853">
    <property type="entry name" value="GH"/>
</dbReference>
<comment type="caution">
    <text evidence="3">The sequence shown here is derived from an EMBL/GenBank/DDBJ whole genome shotgun (WGS) entry which is preliminary data.</text>
</comment>
<gene>
    <name evidence="3" type="ORF">OFY01_21500</name>
</gene>
<keyword evidence="1" id="KW-0732">Signal</keyword>
<dbReference type="Proteomes" id="UP001163064">
    <property type="component" value="Unassembled WGS sequence"/>
</dbReference>
<dbReference type="PROSITE" id="PS50231">
    <property type="entry name" value="RICIN_B_LECTIN"/>
    <property type="match status" value="1"/>
</dbReference>
<accession>A0ABT3TZ29</accession>
<organism evidence="3 4">
    <name type="scientific">Streptomyces beihaiensis</name>
    <dbReference type="NCBI Taxonomy" id="2984495"/>
    <lineage>
        <taxon>Bacteria</taxon>
        <taxon>Bacillati</taxon>
        <taxon>Actinomycetota</taxon>
        <taxon>Actinomycetes</taxon>
        <taxon>Kitasatosporales</taxon>
        <taxon>Streptomycetaceae</taxon>
        <taxon>Streptomyces</taxon>
    </lineage>
</organism>
<dbReference type="CDD" id="cd00161">
    <property type="entry name" value="beta-trefoil_Ricin-like"/>
    <property type="match status" value="1"/>
</dbReference>
<dbReference type="InterPro" id="IPR035992">
    <property type="entry name" value="Ricin_B-like_lectins"/>
</dbReference>
<dbReference type="EMBL" id="JAPHNL010000265">
    <property type="protein sequence ID" value="MCX3062291.1"/>
    <property type="molecule type" value="Genomic_DNA"/>
</dbReference>
<dbReference type="RefSeq" id="WP_266602397.1">
    <property type="nucleotide sequence ID" value="NZ_JAPHNL010000265.1"/>
</dbReference>
<evidence type="ECO:0000259" key="2">
    <source>
        <dbReference type="SMART" id="SM00458"/>
    </source>
</evidence>
<protein>
    <submittedName>
        <fullName evidence="3">RICIN domain-containing protein</fullName>
    </submittedName>
</protein>
<name>A0ABT3TZ29_9ACTN</name>
<dbReference type="Pfam" id="PF14200">
    <property type="entry name" value="RicinB_lectin_2"/>
    <property type="match status" value="2"/>
</dbReference>
<feature type="chain" id="PRO_5047215761" evidence="1">
    <location>
        <begin position="44"/>
        <end position="592"/>
    </location>
</feature>
<evidence type="ECO:0000313" key="4">
    <source>
        <dbReference type="Proteomes" id="UP001163064"/>
    </source>
</evidence>
<feature type="domain" description="Ricin B lectin" evidence="2">
    <location>
        <begin position="453"/>
        <end position="590"/>
    </location>
</feature>
<keyword evidence="4" id="KW-1185">Reference proteome</keyword>
<dbReference type="Gene3D" id="3.20.20.80">
    <property type="entry name" value="Glycosidases"/>
    <property type="match status" value="1"/>
</dbReference>
<evidence type="ECO:0000256" key="1">
    <source>
        <dbReference type="SAM" id="SignalP"/>
    </source>
</evidence>
<dbReference type="Gene3D" id="2.80.10.50">
    <property type="match status" value="1"/>
</dbReference>
<dbReference type="InterPro" id="IPR000772">
    <property type="entry name" value="Ricin_B_lectin"/>
</dbReference>
<dbReference type="SMART" id="SM00458">
    <property type="entry name" value="RICIN"/>
    <property type="match status" value="1"/>
</dbReference>
<proteinExistence type="predicted"/>
<dbReference type="SUPFAM" id="SSF50370">
    <property type="entry name" value="Ricin B-like lectins"/>
    <property type="match status" value="1"/>
</dbReference>
<dbReference type="SUPFAM" id="SSF51445">
    <property type="entry name" value="(Trans)glycosidases"/>
    <property type="match status" value="1"/>
</dbReference>
<sequence length="592" mass="61854">MFHLSHRQNPVSRGAKHGRRAAAALTTALATAAVVLAGAPAQAVPTSSTTLVVDADQTLRPVTHVATGSLYGLADDATPADGLVGALRPNTFVQMAPGGSQLPNGEPKPAGDALVVAPKAARAGAEVVVRMPDWYPNFPYKWVSWSDWLSAVDQQVTSVRSSGATDIAAYELWNEPDWTWDTTDAGPFDAGWARTYKEVRSKDASTPIQGPSYSTWNLNRMTTFLTDAEADGTVPDVISWHELQGAQNIAADVAAYRSLESRLGISPRPISIEEYGKPAEMGDSGALIGYAAKFERAGVHDAELAFWNHYGTLGDTLTDTGGSPNGSYWTYKWYGEMSGNMLVTTPPAQTGMDGLASLDGSGDRISVLAGGCTGSCAVTVKGLSSLPAFGGRVHVKLEYSPDAGRTTASSGPITISEADYTVSGGAVTVPVTMNASDGYHLVIAPSGTSTSLAGRYRITNANSGLALDTSGAGTAVGTSVVQSAPTGGTDQNWTLVPAGSGLYKIVNQKSGLLLGIRNMSTDNGGTALIWSDNNTADHLWQIIPAADGHDKIADYNSGLLLGVNDMSTSSGAQVLQWSDNGTADHLWTLTAR</sequence>